<dbReference type="Proteomes" id="UP000215902">
    <property type="component" value="Unassembled WGS sequence"/>
</dbReference>
<dbReference type="AlphaFoldDB" id="A0A267GGX4"/>
<accession>A0A267GGX4</accession>
<keyword evidence="3" id="KW-1185">Reference proteome</keyword>
<dbReference type="EMBL" id="NIVC01000337">
    <property type="protein sequence ID" value="PAA85288.1"/>
    <property type="molecule type" value="Genomic_DNA"/>
</dbReference>
<proteinExistence type="predicted"/>
<protein>
    <submittedName>
        <fullName evidence="2">Uncharacterized protein</fullName>
    </submittedName>
</protein>
<evidence type="ECO:0000313" key="3">
    <source>
        <dbReference type="Proteomes" id="UP000215902"/>
    </source>
</evidence>
<evidence type="ECO:0000313" key="1">
    <source>
        <dbReference type="EMBL" id="PAA74907.1"/>
    </source>
</evidence>
<organism evidence="2 3">
    <name type="scientific">Macrostomum lignano</name>
    <dbReference type="NCBI Taxonomy" id="282301"/>
    <lineage>
        <taxon>Eukaryota</taxon>
        <taxon>Metazoa</taxon>
        <taxon>Spiralia</taxon>
        <taxon>Lophotrochozoa</taxon>
        <taxon>Platyhelminthes</taxon>
        <taxon>Rhabditophora</taxon>
        <taxon>Macrostomorpha</taxon>
        <taxon>Macrostomida</taxon>
        <taxon>Macrostomidae</taxon>
        <taxon>Macrostomum</taxon>
    </lineage>
</organism>
<sequence length="137" mass="15391">MPTVANNGEIHKPWISFNFENSISVIHEGLPGIPSRYRIRLRMDQGYKLADLRCTWHTPAADKQQQQQRLLKLSASARNVASNKAVKANKSFEILVEPMCHVAPGVNPTLTTQPSKEECWIEFNVDSLPKDLPLAKA</sequence>
<evidence type="ECO:0000313" key="2">
    <source>
        <dbReference type="EMBL" id="PAA85288.1"/>
    </source>
</evidence>
<dbReference type="EMBL" id="NIVC01000915">
    <property type="protein sequence ID" value="PAA74907.1"/>
    <property type="molecule type" value="Genomic_DNA"/>
</dbReference>
<reference evidence="2 3" key="1">
    <citation type="submission" date="2017-06" db="EMBL/GenBank/DDBJ databases">
        <title>A platform for efficient transgenesis in Macrostomum lignano, a flatworm model organism for stem cell research.</title>
        <authorList>
            <person name="Berezikov E."/>
        </authorList>
    </citation>
    <scope>NUCLEOTIDE SEQUENCE [LARGE SCALE GENOMIC DNA]</scope>
    <source>
        <strain evidence="2">DV1</strain>
        <tissue evidence="2">Whole organism</tissue>
    </source>
</reference>
<gene>
    <name evidence="2" type="ORF">BOX15_Mlig004643g1</name>
    <name evidence="1" type="ORF">BOX15_Mlig004643g2</name>
</gene>
<name>A0A267GGX4_9PLAT</name>
<comment type="caution">
    <text evidence="2">The sequence shown here is derived from an EMBL/GenBank/DDBJ whole genome shotgun (WGS) entry which is preliminary data.</text>
</comment>